<evidence type="ECO:0000313" key="2">
    <source>
        <dbReference type="EMBL" id="ONH68346.1"/>
    </source>
</evidence>
<keyword evidence="3" id="KW-1185">Reference proteome</keyword>
<dbReference type="InterPro" id="IPR013933">
    <property type="entry name" value="CRC_Rsc7/Swp82"/>
</dbReference>
<accession>A0A1V2LAK1</accession>
<feature type="region of interest" description="Disordered" evidence="1">
    <location>
        <begin position="17"/>
        <end position="123"/>
    </location>
</feature>
<comment type="caution">
    <text evidence="2">The sequence shown here is derived from an EMBL/GenBank/DDBJ whole genome shotgun (WGS) entry which is preliminary data.</text>
</comment>
<feature type="compositionally biased region" description="Basic and acidic residues" evidence="1">
    <location>
        <begin position="88"/>
        <end position="104"/>
    </location>
</feature>
<dbReference type="Proteomes" id="UP000189513">
    <property type="component" value="Unassembled WGS sequence"/>
</dbReference>
<dbReference type="EMBL" id="MPUK01000003">
    <property type="protein sequence ID" value="ONH68346.1"/>
    <property type="molecule type" value="Genomic_DNA"/>
</dbReference>
<dbReference type="VEuPathDB" id="FungiDB:BON22_1778"/>
<dbReference type="STRING" id="36022.A0A1V2LAK1"/>
<reference evidence="3" key="1">
    <citation type="journal article" date="2017" name="Genome Announc.">
        <title>Genome sequences of Cyberlindnera fabianii 65, Pichia kudriavzevii 129, and Saccharomyces cerevisiae 131 isolated from fermented masau fruits in Zimbabwe.</title>
        <authorList>
            <person name="van Rijswijck I.M.H."/>
            <person name="Derks M.F.L."/>
            <person name="Abee T."/>
            <person name="de Ridder D."/>
            <person name="Smid E.J."/>
        </authorList>
    </citation>
    <scope>NUCLEOTIDE SEQUENCE [LARGE SCALE GENOMIC DNA]</scope>
    <source>
        <strain evidence="3">65</strain>
    </source>
</reference>
<proteinExistence type="predicted"/>
<sequence>MDDDIFESFISEDVASIEGLDFGQGPMPGTDNADVEAESAAEVKDTDAEVKDADSDSASIPAIKDATDEKQRKSQSASVEPQEAAEEEPSKSASPEKKIEEPDYTKVPISTLTSPVEDTLPLNTPELPQPTLFKVDKEANALQHRYVRSFPKNLDVKHPEIPKFTDPENKLAADEKDYKYTMFSPKGETKITANGHLLGGRKFLFPTFTLPGEGKKLYALANDAARALGLRDSFLLLSRSKHLTKIIAADKDRKFLVDSSLTISRTKSRAVNLVSCRGIFMCFGARSIVCGKRVIDDYWEEAAIAQGFTEKSHVFPVDKNYLNPTRHRKAPDTSASTKPVVSKNLYVLPVPSLEDRMEYLSNASTGQPTQSLPGQGISGGMELALMSPIPKYTNETTSQSKQNKVLMTLMDNGNGSSVATTASASLNTLPVSDELAGSRSSIGLPVYRTDIRKRVVREDSDKLHEIEYLHGTVGTNTLINESRAPRSRQWHFYWQSKAGVTIGLTKDDSEQFLKDKEDFLHQEETETRYNEYLNCDQVMTKKRRANPNFIGHSNIAGHKPPYADKPIPPQQPGLMAASAAAAAGMMMGQQGQPMIPQQHPGHPMHQSPHQPIPQHGGYMQPSGTVPIHRPY</sequence>
<evidence type="ECO:0000313" key="3">
    <source>
        <dbReference type="Proteomes" id="UP000189513"/>
    </source>
</evidence>
<dbReference type="AlphaFoldDB" id="A0A1V2LAK1"/>
<gene>
    <name evidence="2" type="ORF">BON22_1778</name>
</gene>
<dbReference type="Pfam" id="PF08624">
    <property type="entry name" value="CRC_subunit"/>
    <property type="match status" value="1"/>
</dbReference>
<organism evidence="2 3">
    <name type="scientific">Cyberlindnera fabianii</name>
    <name type="common">Yeast</name>
    <name type="synonym">Hansenula fabianii</name>
    <dbReference type="NCBI Taxonomy" id="36022"/>
    <lineage>
        <taxon>Eukaryota</taxon>
        <taxon>Fungi</taxon>
        <taxon>Dikarya</taxon>
        <taxon>Ascomycota</taxon>
        <taxon>Saccharomycotina</taxon>
        <taxon>Saccharomycetes</taxon>
        <taxon>Phaffomycetales</taxon>
        <taxon>Phaffomycetaceae</taxon>
        <taxon>Cyberlindnera</taxon>
    </lineage>
</organism>
<protein>
    <submittedName>
        <fullName evidence="2">Chromatin structure-remodeling complex subunit rsc7</fullName>
    </submittedName>
</protein>
<feature type="compositionally biased region" description="Basic and acidic residues" evidence="1">
    <location>
        <begin position="41"/>
        <end position="54"/>
    </location>
</feature>
<evidence type="ECO:0000256" key="1">
    <source>
        <dbReference type="SAM" id="MobiDB-lite"/>
    </source>
</evidence>
<name>A0A1V2LAK1_CYBFA</name>